<gene>
    <name evidence="2" type="ORF">IV203_003720</name>
</gene>
<dbReference type="Proteomes" id="UP000693970">
    <property type="component" value="Unassembled WGS sequence"/>
</dbReference>
<proteinExistence type="predicted"/>
<name>A0A9K3L2F5_9STRA</name>
<dbReference type="EMBL" id="JAGRRH010000016">
    <property type="protein sequence ID" value="KAG7354364.1"/>
    <property type="molecule type" value="Genomic_DNA"/>
</dbReference>
<accession>A0A9K3L2F5</accession>
<feature type="domain" description="CBM6" evidence="1">
    <location>
        <begin position="57"/>
        <end position="184"/>
    </location>
</feature>
<dbReference type="GO" id="GO:0030246">
    <property type="term" value="F:carbohydrate binding"/>
    <property type="evidence" value="ECO:0007669"/>
    <property type="project" value="InterPro"/>
</dbReference>
<protein>
    <recommendedName>
        <fullName evidence="1">CBM6 domain-containing protein</fullName>
    </recommendedName>
</protein>
<evidence type="ECO:0000313" key="3">
    <source>
        <dbReference type="Proteomes" id="UP000693970"/>
    </source>
</evidence>
<keyword evidence="3" id="KW-1185">Reference proteome</keyword>
<reference evidence="2" key="2">
    <citation type="submission" date="2021-04" db="EMBL/GenBank/DDBJ databases">
        <authorList>
            <person name="Podell S."/>
        </authorList>
    </citation>
    <scope>NUCLEOTIDE SEQUENCE</scope>
    <source>
        <strain evidence="2">Hildebrandi</strain>
    </source>
</reference>
<sequence>MITTNQGSPSSMTILLNPTLKNVIDMEQEEDTATETQISVSSAGTTDCPATTNGQIQVIQAEDSQYFVDAKVITTADGYCGDAYIDFGEVSDVSGIVFEVDTTSSGRHLLSFRYSNASPAPCPETLVINGDEQDVGFAFVSTGESWSEWGTESKMVGLSGGRNYIELWWTSYGKRPNLDWMSVQFLAGLGDESTNQDCSNACNSDYLVVVEAEDTVFSSASVVARESAYCGIGYFGCADDSASAALFLSIESPFFARYKVSIRYANGGPLPRPASCLIDGEKIKDTFSFRSTGSWSIWNEERVWRYSWSKALTCSKYGGTAIVSVQTSTRFPSR</sequence>
<dbReference type="AlphaFoldDB" id="A0A9K3L2F5"/>
<comment type="caution">
    <text evidence="2">The sequence shown here is derived from an EMBL/GenBank/DDBJ whole genome shotgun (WGS) entry which is preliminary data.</text>
</comment>
<evidence type="ECO:0000313" key="2">
    <source>
        <dbReference type="EMBL" id="KAG7354364.1"/>
    </source>
</evidence>
<evidence type="ECO:0000259" key="1">
    <source>
        <dbReference type="PROSITE" id="PS51175"/>
    </source>
</evidence>
<organism evidence="2 3">
    <name type="scientific">Nitzschia inconspicua</name>
    <dbReference type="NCBI Taxonomy" id="303405"/>
    <lineage>
        <taxon>Eukaryota</taxon>
        <taxon>Sar</taxon>
        <taxon>Stramenopiles</taxon>
        <taxon>Ochrophyta</taxon>
        <taxon>Bacillariophyta</taxon>
        <taxon>Bacillariophyceae</taxon>
        <taxon>Bacillariophycidae</taxon>
        <taxon>Bacillariales</taxon>
        <taxon>Bacillariaceae</taxon>
        <taxon>Nitzschia</taxon>
    </lineage>
</organism>
<dbReference type="PROSITE" id="PS51175">
    <property type="entry name" value="CBM6"/>
    <property type="match status" value="1"/>
</dbReference>
<reference evidence="2" key="1">
    <citation type="journal article" date="2021" name="Sci. Rep.">
        <title>Diploid genomic architecture of Nitzschia inconspicua, an elite biomass production diatom.</title>
        <authorList>
            <person name="Oliver A."/>
            <person name="Podell S."/>
            <person name="Pinowska A."/>
            <person name="Traller J.C."/>
            <person name="Smith S.R."/>
            <person name="McClure R."/>
            <person name="Beliaev A."/>
            <person name="Bohutskyi P."/>
            <person name="Hill E.A."/>
            <person name="Rabines A."/>
            <person name="Zheng H."/>
            <person name="Allen L.Z."/>
            <person name="Kuo A."/>
            <person name="Grigoriev I.V."/>
            <person name="Allen A.E."/>
            <person name="Hazlebeck D."/>
            <person name="Allen E.E."/>
        </authorList>
    </citation>
    <scope>NUCLEOTIDE SEQUENCE</scope>
    <source>
        <strain evidence="2">Hildebrandi</strain>
    </source>
</reference>
<dbReference type="InterPro" id="IPR005084">
    <property type="entry name" value="CBM6"/>
</dbReference>